<dbReference type="HOGENOM" id="CLU_2594340_0_0_1"/>
<reference evidence="2" key="1">
    <citation type="journal article" date="2012" name="Nat. Biotechnol.">
        <title>Reference genome sequence of the model plant Setaria.</title>
        <authorList>
            <person name="Bennetzen J.L."/>
            <person name="Schmutz J."/>
            <person name="Wang H."/>
            <person name="Percifield R."/>
            <person name="Hawkins J."/>
            <person name="Pontaroli A.C."/>
            <person name="Estep M."/>
            <person name="Feng L."/>
            <person name="Vaughn J.N."/>
            <person name="Grimwood J."/>
            <person name="Jenkins J."/>
            <person name="Barry K."/>
            <person name="Lindquist E."/>
            <person name="Hellsten U."/>
            <person name="Deshpande S."/>
            <person name="Wang X."/>
            <person name="Wu X."/>
            <person name="Mitros T."/>
            <person name="Triplett J."/>
            <person name="Yang X."/>
            <person name="Ye C.Y."/>
            <person name="Mauro-Herrera M."/>
            <person name="Wang L."/>
            <person name="Li P."/>
            <person name="Sharma M."/>
            <person name="Sharma R."/>
            <person name="Ronald P.C."/>
            <person name="Panaud O."/>
            <person name="Kellogg E.A."/>
            <person name="Brutnell T.P."/>
            <person name="Doust A.N."/>
            <person name="Tuskan G.A."/>
            <person name="Rokhsar D."/>
            <person name="Devos K.M."/>
        </authorList>
    </citation>
    <scope>NUCLEOTIDE SEQUENCE [LARGE SCALE GENOMIC DNA]</scope>
    <source>
        <strain evidence="2">cv. Yugu1</strain>
    </source>
</reference>
<evidence type="ECO:0000313" key="1">
    <source>
        <dbReference type="EnsemblPlants" id="KQL10939"/>
    </source>
</evidence>
<accession>K3Y2J7</accession>
<dbReference type="AlphaFoldDB" id="K3Y2J7"/>
<dbReference type="EnsemblPlants" id="KQL10939">
    <property type="protein sequence ID" value="KQL10939"/>
    <property type="gene ID" value="SETIT_008421mg"/>
</dbReference>
<organism evidence="1 2">
    <name type="scientific">Setaria italica</name>
    <name type="common">Foxtail millet</name>
    <name type="synonym">Panicum italicum</name>
    <dbReference type="NCBI Taxonomy" id="4555"/>
    <lineage>
        <taxon>Eukaryota</taxon>
        <taxon>Viridiplantae</taxon>
        <taxon>Streptophyta</taxon>
        <taxon>Embryophyta</taxon>
        <taxon>Tracheophyta</taxon>
        <taxon>Spermatophyta</taxon>
        <taxon>Magnoliopsida</taxon>
        <taxon>Liliopsida</taxon>
        <taxon>Poales</taxon>
        <taxon>Poaceae</taxon>
        <taxon>PACMAD clade</taxon>
        <taxon>Panicoideae</taxon>
        <taxon>Panicodae</taxon>
        <taxon>Paniceae</taxon>
        <taxon>Cenchrinae</taxon>
        <taxon>Setaria</taxon>
    </lineage>
</organism>
<proteinExistence type="predicted"/>
<sequence>MISHTVLSHDHTGSRLTQGCAAGHVCMPRQLVGPLLASGAYLFDQPLTGHTDITLTCGTTRGCHVTNLKPNTCSNGFLKY</sequence>
<dbReference type="Proteomes" id="UP000004995">
    <property type="component" value="Unassembled WGS sequence"/>
</dbReference>
<protein>
    <submittedName>
        <fullName evidence="1">Uncharacterized protein</fullName>
    </submittedName>
</protein>
<evidence type="ECO:0000313" key="2">
    <source>
        <dbReference type="Proteomes" id="UP000004995"/>
    </source>
</evidence>
<dbReference type="InParanoid" id="K3Y2J7"/>
<keyword evidence="2" id="KW-1185">Reference proteome</keyword>
<reference evidence="1" key="2">
    <citation type="submission" date="2018-08" db="UniProtKB">
        <authorList>
            <consortium name="EnsemblPlants"/>
        </authorList>
    </citation>
    <scope>IDENTIFICATION</scope>
    <source>
        <strain evidence="1">Yugu1</strain>
    </source>
</reference>
<dbReference type="EMBL" id="AGNK02002545">
    <property type="status" value="NOT_ANNOTATED_CDS"/>
    <property type="molecule type" value="Genomic_DNA"/>
</dbReference>
<name>K3Y2J7_SETIT</name>
<dbReference type="Gramene" id="KQL10939">
    <property type="protein sequence ID" value="KQL10939"/>
    <property type="gene ID" value="SETIT_008421mg"/>
</dbReference>